<comment type="caution">
    <text evidence="2">The sequence shown here is derived from an EMBL/GenBank/DDBJ whole genome shotgun (WGS) entry which is preliminary data.</text>
</comment>
<evidence type="ECO:0000259" key="1">
    <source>
        <dbReference type="Pfam" id="PF13462"/>
    </source>
</evidence>
<gene>
    <name evidence="2" type="ORF">HMPREF1336_03270</name>
</gene>
<dbReference type="AlphaFoldDB" id="A0AAV3GG58"/>
<feature type="domain" description="Thioredoxin-like fold" evidence="1">
    <location>
        <begin position="17"/>
        <end position="176"/>
    </location>
</feature>
<organism evidence="2 3">
    <name type="scientific">Enterococcus faecalis ERV63</name>
    <dbReference type="NCBI Taxonomy" id="1134793"/>
    <lineage>
        <taxon>Bacteria</taxon>
        <taxon>Bacillati</taxon>
        <taxon>Bacillota</taxon>
        <taxon>Bacilli</taxon>
        <taxon>Lactobacillales</taxon>
        <taxon>Enterococcaceae</taxon>
        <taxon>Enterococcus</taxon>
    </lineage>
</organism>
<dbReference type="Proteomes" id="UP000004117">
    <property type="component" value="Unassembled WGS sequence"/>
</dbReference>
<proteinExistence type="predicted"/>
<accession>A0AAV3GG58</accession>
<dbReference type="InterPro" id="IPR012336">
    <property type="entry name" value="Thioredoxin-like_fold"/>
</dbReference>
<dbReference type="SUPFAM" id="SSF52833">
    <property type="entry name" value="Thioredoxin-like"/>
    <property type="match status" value="1"/>
</dbReference>
<evidence type="ECO:0000313" key="3">
    <source>
        <dbReference type="Proteomes" id="UP000004117"/>
    </source>
</evidence>
<dbReference type="Gene3D" id="3.40.30.10">
    <property type="entry name" value="Glutaredoxin"/>
    <property type="match status" value="1"/>
</dbReference>
<dbReference type="CDD" id="cd02972">
    <property type="entry name" value="DsbA_family"/>
    <property type="match status" value="1"/>
</dbReference>
<dbReference type="Gene3D" id="1.10.1200.90">
    <property type="entry name" value="DsbA-like domain"/>
    <property type="match status" value="1"/>
</dbReference>
<dbReference type="Pfam" id="PF13462">
    <property type="entry name" value="Thioredoxin_4"/>
    <property type="match status" value="1"/>
</dbReference>
<dbReference type="EMBL" id="ALZR01000124">
    <property type="protein sequence ID" value="EJV12594.1"/>
    <property type="molecule type" value="Genomic_DNA"/>
</dbReference>
<protein>
    <recommendedName>
        <fullName evidence="1">Thioredoxin-like fold domain-containing protein</fullName>
    </recommendedName>
</protein>
<dbReference type="InterPro" id="IPR036249">
    <property type="entry name" value="Thioredoxin-like_sf"/>
</dbReference>
<evidence type="ECO:0000313" key="2">
    <source>
        <dbReference type="EMBL" id="EJV12594.1"/>
    </source>
</evidence>
<name>A0AAV3GG58_ENTFL</name>
<sequence>MRFFMDISVIDATKVNTETGLHIGESNAPIKMIEFINVRCPYCRKWFEESEELLAQFVKSGKVERIIKLFDKEKESLQRGNVMHHYIDYSAPEQALSALHKMFATQDEWGNLTLEEVATYAEKNLGLKEQTDATLVSAVIAEANAAHIQFVPTIIIGEHIFDESVTEEELRGYIEK</sequence>
<reference evidence="2 3" key="1">
    <citation type="submission" date="2012-04" db="EMBL/GenBank/DDBJ databases">
        <authorList>
            <person name="Weinstock G."/>
            <person name="Sodergren E."/>
            <person name="Lobos E.A."/>
            <person name="Fulton L."/>
            <person name="Fulton R."/>
            <person name="Courtney L."/>
            <person name="Fronick C."/>
            <person name="O'Laughlin M."/>
            <person name="Godfrey J."/>
            <person name="Wilson R.M."/>
            <person name="Miner T."/>
            <person name="Farmer C."/>
            <person name="Delehaunty K."/>
            <person name="Cordes M."/>
            <person name="Minx P."/>
            <person name="Tomlinson C."/>
            <person name="Chen J."/>
            <person name="Wollam A."/>
            <person name="Pepin K.H."/>
            <person name="Bhonagiri V."/>
            <person name="Zhang X."/>
            <person name="Suruliraj S."/>
            <person name="Warren W."/>
            <person name="Mitreva M."/>
            <person name="Mardis E.R."/>
            <person name="Wilson R.K."/>
        </authorList>
    </citation>
    <scope>NUCLEOTIDE SEQUENCE [LARGE SCALE GENOMIC DNA]</scope>
    <source>
        <strain evidence="2 3">ERV63</strain>
    </source>
</reference>